<proteinExistence type="predicted"/>
<gene>
    <name evidence="4" type="primary">LOC104605512</name>
</gene>
<dbReference type="AlphaFoldDB" id="A0A1U8AQQ7"/>
<protein>
    <submittedName>
        <fullName evidence="4">Uncharacterized protein LOC104605512 isoform X1</fullName>
    </submittedName>
</protein>
<evidence type="ECO:0000313" key="4">
    <source>
        <dbReference type="RefSeq" id="XP_010268612.1"/>
    </source>
</evidence>
<evidence type="ECO:0000256" key="1">
    <source>
        <dbReference type="SAM" id="Phobius"/>
    </source>
</evidence>
<dbReference type="RefSeq" id="XP_010268612.1">
    <property type="nucleotide sequence ID" value="XM_010270310.1"/>
</dbReference>
<keyword evidence="1" id="KW-0472">Membrane</keyword>
<evidence type="ECO:0000313" key="3">
    <source>
        <dbReference type="Proteomes" id="UP000189703"/>
    </source>
</evidence>
<feature type="transmembrane region" description="Helical" evidence="1">
    <location>
        <begin position="182"/>
        <end position="203"/>
    </location>
</feature>
<sequence length="205" mass="22947">MVQVGHFLVAFSIVFISLASLSSTEAIDNSKQRGRALGSLGGIVNLLRTYSNSKLANFVRNHYKKYKDVIDPNKVREVTELYMEYVESLRAELDMKFDNSCNTEYCKVRQLGKAQFIVRSPGDQKCETTPSYCGIGQLLQEGNQFLQKFVNETTPVCPQGFCRDNVTRIAPPPSSASYNKPLPSVGLLIPILPSVLLLLSFFFSY</sequence>
<feature type="chain" id="PRO_5010551352" evidence="2">
    <location>
        <begin position="27"/>
        <end position="205"/>
    </location>
</feature>
<dbReference type="Proteomes" id="UP000189703">
    <property type="component" value="Unplaced"/>
</dbReference>
<keyword evidence="1" id="KW-0812">Transmembrane</keyword>
<dbReference type="GeneID" id="104605512"/>
<keyword evidence="3" id="KW-1185">Reference proteome</keyword>
<evidence type="ECO:0000256" key="2">
    <source>
        <dbReference type="SAM" id="SignalP"/>
    </source>
</evidence>
<organism evidence="3 4">
    <name type="scientific">Nelumbo nucifera</name>
    <name type="common">Sacred lotus</name>
    <dbReference type="NCBI Taxonomy" id="4432"/>
    <lineage>
        <taxon>Eukaryota</taxon>
        <taxon>Viridiplantae</taxon>
        <taxon>Streptophyta</taxon>
        <taxon>Embryophyta</taxon>
        <taxon>Tracheophyta</taxon>
        <taxon>Spermatophyta</taxon>
        <taxon>Magnoliopsida</taxon>
        <taxon>Proteales</taxon>
        <taxon>Nelumbonaceae</taxon>
        <taxon>Nelumbo</taxon>
    </lineage>
</organism>
<keyword evidence="1" id="KW-1133">Transmembrane helix</keyword>
<keyword evidence="2" id="KW-0732">Signal</keyword>
<feature type="signal peptide" evidence="2">
    <location>
        <begin position="1"/>
        <end position="26"/>
    </location>
</feature>
<dbReference type="KEGG" id="nnu:104605512"/>
<name>A0A1U8AQQ7_NELNU</name>
<reference evidence="4" key="1">
    <citation type="submission" date="2025-08" db="UniProtKB">
        <authorList>
            <consortium name="RefSeq"/>
        </authorList>
    </citation>
    <scope>IDENTIFICATION</scope>
</reference>
<accession>A0A1U8AQQ7</accession>
<dbReference type="InParanoid" id="A0A1U8AQQ7"/>